<gene>
    <name evidence="2" type="ORF">J1605_006442</name>
</gene>
<proteinExistence type="predicted"/>
<dbReference type="AlphaFoldDB" id="A0AB34H465"/>
<keyword evidence="3" id="KW-1185">Reference proteome</keyword>
<evidence type="ECO:0000313" key="2">
    <source>
        <dbReference type="EMBL" id="KAJ8786222.1"/>
    </source>
</evidence>
<protein>
    <submittedName>
        <fullName evidence="2">Uncharacterized protein</fullName>
    </submittedName>
</protein>
<accession>A0AB34H465</accession>
<organism evidence="2 3">
    <name type="scientific">Eschrichtius robustus</name>
    <name type="common">California gray whale</name>
    <name type="synonym">Eschrichtius gibbosus</name>
    <dbReference type="NCBI Taxonomy" id="9764"/>
    <lineage>
        <taxon>Eukaryota</taxon>
        <taxon>Metazoa</taxon>
        <taxon>Chordata</taxon>
        <taxon>Craniata</taxon>
        <taxon>Vertebrata</taxon>
        <taxon>Euteleostomi</taxon>
        <taxon>Mammalia</taxon>
        <taxon>Eutheria</taxon>
        <taxon>Laurasiatheria</taxon>
        <taxon>Artiodactyla</taxon>
        <taxon>Whippomorpha</taxon>
        <taxon>Cetacea</taxon>
        <taxon>Mysticeti</taxon>
        <taxon>Eschrichtiidae</taxon>
        <taxon>Eschrichtius</taxon>
    </lineage>
</organism>
<comment type="caution">
    <text evidence="2">The sequence shown here is derived from an EMBL/GenBank/DDBJ whole genome shotgun (WGS) entry which is preliminary data.</text>
</comment>
<evidence type="ECO:0000256" key="1">
    <source>
        <dbReference type="SAM" id="MobiDB-lite"/>
    </source>
</evidence>
<name>A0AB34H465_ESCRO</name>
<evidence type="ECO:0000313" key="3">
    <source>
        <dbReference type="Proteomes" id="UP001159641"/>
    </source>
</evidence>
<reference evidence="2 3" key="1">
    <citation type="submission" date="2022-11" db="EMBL/GenBank/DDBJ databases">
        <title>Whole genome sequence of Eschrichtius robustus ER-17-0199.</title>
        <authorList>
            <person name="Bruniche-Olsen A."/>
            <person name="Black A.N."/>
            <person name="Fields C.J."/>
            <person name="Walden K."/>
            <person name="Dewoody J.A."/>
        </authorList>
    </citation>
    <scope>NUCLEOTIDE SEQUENCE [LARGE SCALE GENOMIC DNA]</scope>
    <source>
        <strain evidence="2">ER-17-0199</strain>
        <tissue evidence="2">Blubber</tissue>
    </source>
</reference>
<dbReference type="Proteomes" id="UP001159641">
    <property type="component" value="Unassembled WGS sequence"/>
</dbReference>
<dbReference type="EMBL" id="JAIQCJ010001995">
    <property type="protein sequence ID" value="KAJ8786222.1"/>
    <property type="molecule type" value="Genomic_DNA"/>
</dbReference>
<feature type="region of interest" description="Disordered" evidence="1">
    <location>
        <begin position="62"/>
        <end position="95"/>
    </location>
</feature>
<sequence length="172" mass="18602">MRILVQNKLLLAVVPPILHLDCISTTLFLGRVLAGHCTLPLPHTESKLGHSYVQLYLGKDPDSHSKAEQNPGISQDPAGRGLSLGPGSDPPPAPAFATCQVSPLEAKSSQGPTPGPWLPVLGPWDLRTFPKIIVKLQPWFVGFIPFHSKGFCGNVQLTGPKKSLKIKQLTHR</sequence>